<accession>I8AMQ6</accession>
<evidence type="ECO:0000256" key="1">
    <source>
        <dbReference type="SAM" id="Phobius"/>
    </source>
</evidence>
<sequence length="95" mass="10104">MGVTRMFAIFEKVVLGMAVIRLASGFIEITAALLMLHFNSPEKALMINAGLSIVGPIIFFSTMAIGLLGISSRLNMGSLLWVIAGLALIVIGLKK</sequence>
<keyword evidence="1" id="KW-0472">Membrane</keyword>
<keyword evidence="3" id="KW-1185">Reference proteome</keyword>
<feature type="transmembrane region" description="Helical" evidence="1">
    <location>
        <begin position="76"/>
        <end position="93"/>
    </location>
</feature>
<keyword evidence="1" id="KW-0812">Transmembrane</keyword>
<dbReference type="eggNOG" id="ENOG5032Z8B">
    <property type="taxonomic scope" value="Bacteria"/>
</dbReference>
<comment type="caution">
    <text evidence="2">The sequence shown here is derived from an EMBL/GenBank/DDBJ whole genome shotgun (WGS) entry which is preliminary data.</text>
</comment>
<protein>
    <recommendedName>
        <fullName evidence="4">DUF2619 domain-containing protein</fullName>
    </recommendedName>
</protein>
<dbReference type="STRING" id="1196324.A374_01849"/>
<dbReference type="InterPro" id="IPR020390">
    <property type="entry name" value="Uncharacterised_YqhV"/>
</dbReference>
<dbReference type="AlphaFoldDB" id="I8AMQ6"/>
<dbReference type="Pfam" id="PF10942">
    <property type="entry name" value="DUF2619"/>
    <property type="match status" value="1"/>
</dbReference>
<evidence type="ECO:0008006" key="4">
    <source>
        <dbReference type="Google" id="ProtNLM"/>
    </source>
</evidence>
<keyword evidence="1" id="KW-1133">Transmembrane helix</keyword>
<gene>
    <name evidence="2" type="ORF">A374_01849</name>
</gene>
<proteinExistence type="predicted"/>
<name>I8AMQ6_9BACL</name>
<feature type="transmembrane region" description="Helical" evidence="1">
    <location>
        <begin position="13"/>
        <end position="38"/>
    </location>
</feature>
<feature type="transmembrane region" description="Helical" evidence="1">
    <location>
        <begin position="45"/>
        <end position="70"/>
    </location>
</feature>
<reference evidence="2 3" key="1">
    <citation type="journal article" date="2012" name="J. Bacteriol.">
        <title>Genome of Bacillus macauensis ZFHKF-1, a Long-Chain-Forming Bacterium.</title>
        <authorList>
            <person name="Cai L."/>
            <person name="Zhang T."/>
        </authorList>
    </citation>
    <scope>NUCLEOTIDE SEQUENCE [LARGE SCALE GENOMIC DNA]</scope>
    <source>
        <strain evidence="2 3">ZFHKF-1</strain>
    </source>
</reference>
<organism evidence="2 3">
    <name type="scientific">Fictibacillus macauensis ZFHKF-1</name>
    <dbReference type="NCBI Taxonomy" id="1196324"/>
    <lineage>
        <taxon>Bacteria</taxon>
        <taxon>Bacillati</taxon>
        <taxon>Bacillota</taxon>
        <taxon>Bacilli</taxon>
        <taxon>Bacillales</taxon>
        <taxon>Fictibacillaceae</taxon>
        <taxon>Fictibacillus</taxon>
    </lineage>
</organism>
<evidence type="ECO:0000313" key="3">
    <source>
        <dbReference type="Proteomes" id="UP000004080"/>
    </source>
</evidence>
<dbReference type="PATRIC" id="fig|1196324.3.peg.367"/>
<evidence type="ECO:0000313" key="2">
    <source>
        <dbReference type="EMBL" id="EIT86959.1"/>
    </source>
</evidence>
<dbReference type="EMBL" id="AKKV01000019">
    <property type="protein sequence ID" value="EIT86959.1"/>
    <property type="molecule type" value="Genomic_DNA"/>
</dbReference>
<dbReference type="Proteomes" id="UP000004080">
    <property type="component" value="Unassembled WGS sequence"/>
</dbReference>